<dbReference type="EMBL" id="MDDG01000049">
    <property type="protein sequence ID" value="OQE33739.1"/>
    <property type="molecule type" value="Genomic_DNA"/>
</dbReference>
<reference evidence="3" key="1">
    <citation type="journal article" date="2017" name="Nat. Microbiol.">
        <title>Global analysis of biosynthetic gene clusters reveals vast potential of secondary metabolite production in Penicillium species.</title>
        <authorList>
            <person name="Nielsen J.C."/>
            <person name="Grijseels S."/>
            <person name="Prigent S."/>
            <person name="Ji B."/>
            <person name="Dainat J."/>
            <person name="Nielsen K.F."/>
            <person name="Frisvad J.C."/>
            <person name="Workman M."/>
            <person name="Nielsen J."/>
        </authorList>
    </citation>
    <scope>NUCLEOTIDE SEQUENCE [LARGE SCALE GENOMIC DNA]</scope>
    <source>
        <strain evidence="3">IBT 31321</strain>
    </source>
</reference>
<organism evidence="2 3">
    <name type="scientific">Penicillium coprophilum</name>
    <dbReference type="NCBI Taxonomy" id="36646"/>
    <lineage>
        <taxon>Eukaryota</taxon>
        <taxon>Fungi</taxon>
        <taxon>Dikarya</taxon>
        <taxon>Ascomycota</taxon>
        <taxon>Pezizomycotina</taxon>
        <taxon>Eurotiomycetes</taxon>
        <taxon>Eurotiomycetidae</taxon>
        <taxon>Eurotiales</taxon>
        <taxon>Aspergillaceae</taxon>
        <taxon>Penicillium</taxon>
    </lineage>
</organism>
<evidence type="ECO:0000313" key="3">
    <source>
        <dbReference type="Proteomes" id="UP000191500"/>
    </source>
</evidence>
<dbReference type="Proteomes" id="UP000191500">
    <property type="component" value="Unassembled WGS sequence"/>
</dbReference>
<dbReference type="AlphaFoldDB" id="A0A1V6U6K7"/>
<evidence type="ECO:0000313" key="2">
    <source>
        <dbReference type="EMBL" id="OQE33739.1"/>
    </source>
</evidence>
<sequence length="37" mass="3758">MQALTTRQLTRGAGPVPALGQAGGFMEGPPGRALPPR</sequence>
<protein>
    <submittedName>
        <fullName evidence="2">Uncharacterized protein</fullName>
    </submittedName>
</protein>
<accession>A0A1V6U6K7</accession>
<feature type="region of interest" description="Disordered" evidence="1">
    <location>
        <begin position="1"/>
        <end position="37"/>
    </location>
</feature>
<comment type="caution">
    <text evidence="2">The sequence shown here is derived from an EMBL/GenBank/DDBJ whole genome shotgun (WGS) entry which is preliminary data.</text>
</comment>
<gene>
    <name evidence="2" type="ORF">PENCOP_c049G03772</name>
</gene>
<evidence type="ECO:0000256" key="1">
    <source>
        <dbReference type="SAM" id="MobiDB-lite"/>
    </source>
</evidence>
<keyword evidence="3" id="KW-1185">Reference proteome</keyword>
<feature type="non-terminal residue" evidence="2">
    <location>
        <position position="37"/>
    </location>
</feature>
<name>A0A1V6U6K7_9EURO</name>
<proteinExistence type="predicted"/>